<comment type="caution">
    <text evidence="1">The sequence shown here is derived from an EMBL/GenBank/DDBJ whole genome shotgun (WGS) entry which is preliminary data.</text>
</comment>
<proteinExistence type="predicted"/>
<evidence type="ECO:0000313" key="2">
    <source>
        <dbReference type="Proteomes" id="UP000654993"/>
    </source>
</evidence>
<dbReference type="Proteomes" id="UP000654993">
    <property type="component" value="Unassembled WGS sequence"/>
</dbReference>
<evidence type="ECO:0000313" key="1">
    <source>
        <dbReference type="EMBL" id="GFR37914.1"/>
    </source>
</evidence>
<sequence>MVILQKFPKEKHAAPLPTARGIRRACNKELYRTIKRLKIYVPPGKAAEAEKLYFRKVVGNLLWIHENGSNRKLLADWFDEEVAGEIAALWNIDKEALSRAFRDAFGG</sequence>
<accession>A0A916QFD1</accession>
<dbReference type="AlphaFoldDB" id="A0A916QFD1"/>
<gene>
    <name evidence="1" type="ORF">PRECH8_12100</name>
</gene>
<organism evidence="1 2">
    <name type="scientific">Insulibacter thermoxylanivorax</name>
    <dbReference type="NCBI Taxonomy" id="2749268"/>
    <lineage>
        <taxon>Bacteria</taxon>
        <taxon>Bacillati</taxon>
        <taxon>Bacillota</taxon>
        <taxon>Bacilli</taxon>
        <taxon>Bacillales</taxon>
        <taxon>Paenibacillaceae</taxon>
        <taxon>Insulibacter</taxon>
    </lineage>
</organism>
<dbReference type="EMBL" id="BMAQ01000008">
    <property type="protein sequence ID" value="GFR37914.1"/>
    <property type="molecule type" value="Genomic_DNA"/>
</dbReference>
<name>A0A916QFD1_9BACL</name>
<keyword evidence="2" id="KW-1185">Reference proteome</keyword>
<protein>
    <recommendedName>
        <fullName evidence="3">Dehydrogenase</fullName>
    </recommendedName>
</protein>
<reference evidence="1" key="1">
    <citation type="submission" date="2020-08" db="EMBL/GenBank/DDBJ databases">
        <authorList>
            <person name="Uke A."/>
            <person name="Chhe C."/>
            <person name="Baramee S."/>
            <person name="Kosugi A."/>
        </authorList>
    </citation>
    <scope>NUCLEOTIDE SEQUENCE</scope>
    <source>
        <strain evidence="1">DA-C8</strain>
    </source>
</reference>
<reference evidence="1" key="2">
    <citation type="journal article" date="2021" name="Data Brief">
        <title>Draft genome sequence data of the facultative, thermophilic, xylanolytic bacterium Paenibacillus sp. strain DA-C8.</title>
        <authorList>
            <person name="Chhe C."/>
            <person name="Uke A."/>
            <person name="Baramee S."/>
            <person name="Ungkulpasvich U."/>
            <person name="Tachaapaikoon C."/>
            <person name="Pason P."/>
            <person name="Waeonukul R."/>
            <person name="Ratanakhanokchai K."/>
            <person name="Kosugi A."/>
        </authorList>
    </citation>
    <scope>NUCLEOTIDE SEQUENCE</scope>
    <source>
        <strain evidence="1">DA-C8</strain>
    </source>
</reference>
<evidence type="ECO:0008006" key="3">
    <source>
        <dbReference type="Google" id="ProtNLM"/>
    </source>
</evidence>